<dbReference type="SUPFAM" id="SSF75304">
    <property type="entry name" value="Amidase signature (AS) enzymes"/>
    <property type="match status" value="1"/>
</dbReference>
<dbReference type="EMBL" id="JAUFQS010000041">
    <property type="protein sequence ID" value="MDN3689705.1"/>
    <property type="molecule type" value="Genomic_DNA"/>
</dbReference>
<evidence type="ECO:0000259" key="1">
    <source>
        <dbReference type="Pfam" id="PF01425"/>
    </source>
</evidence>
<dbReference type="InterPro" id="IPR052739">
    <property type="entry name" value="FAAH2"/>
</dbReference>
<proteinExistence type="predicted"/>
<protein>
    <submittedName>
        <fullName evidence="2">Amidase</fullName>
    </submittedName>
</protein>
<dbReference type="InterPro" id="IPR023631">
    <property type="entry name" value="Amidase_dom"/>
</dbReference>
<accession>A0ABT8CB17</accession>
<evidence type="ECO:0000313" key="2">
    <source>
        <dbReference type="EMBL" id="MDN3689705.1"/>
    </source>
</evidence>
<dbReference type="PANTHER" id="PTHR43372:SF4">
    <property type="entry name" value="FATTY-ACID AMIDE HYDROLASE 2"/>
    <property type="match status" value="1"/>
</dbReference>
<gene>
    <name evidence="2" type="ORF">QWZ15_17910</name>
</gene>
<comment type="caution">
    <text evidence="2">The sequence shown here is derived from an EMBL/GenBank/DDBJ whole genome shotgun (WGS) entry which is preliminary data.</text>
</comment>
<keyword evidence="3" id="KW-1185">Reference proteome</keyword>
<dbReference type="Gene3D" id="3.90.1300.10">
    <property type="entry name" value="Amidase signature (AS) domain"/>
    <property type="match status" value="1"/>
</dbReference>
<organism evidence="2 3">
    <name type="scientific">Cyclobacterium jeungdonense</name>
    <dbReference type="NCBI Taxonomy" id="708087"/>
    <lineage>
        <taxon>Bacteria</taxon>
        <taxon>Pseudomonadati</taxon>
        <taxon>Bacteroidota</taxon>
        <taxon>Cytophagia</taxon>
        <taxon>Cytophagales</taxon>
        <taxon>Cyclobacteriaceae</taxon>
        <taxon>Cyclobacterium</taxon>
    </lineage>
</organism>
<name>A0ABT8CB17_9BACT</name>
<dbReference type="PANTHER" id="PTHR43372">
    <property type="entry name" value="FATTY-ACID AMIDE HYDROLASE"/>
    <property type="match status" value="1"/>
</dbReference>
<feature type="domain" description="Amidase" evidence="1">
    <location>
        <begin position="74"/>
        <end position="496"/>
    </location>
</feature>
<sequence length="514" mass="55447">MTLKKKNSRRDFISSSFMLFGSGGLGLEPPVNTSTYNLKSAPFYKTNHFTDDLKFASVVQMAQMVREKEISSVELVNILFNRIEEVNPQINAVVLTCKERALEEAKKADELLTRGKVMGPLHGVPMTIKDSLETAGVLSTGGTLGRKDYIPAEDATIVARLRASGAILMGKTNTPEFTLSGTTANLIYGMTSNPYKEGYSPGGSSGGAGAIVAAGGSPFDIGSDFGGSIRGPAHFNGIAGIKPTTGLVPRTGHIVDYGGLFDAYQVLGPLARYVEDLKLILPIIIGPDQIDAAIHPVPWIDPDSIEIKNLEYAWFIDHGSTKDCADETVDAIAKAVASLKSAGIQLKEDAPIEEIKEAEEVRYELFSADGRAWVSRLTEKYGTTQTHPLLRLSDPSTAISSGEFTELVEKLDACRSRLLQWMQNYDIVLCPVHFDGAAPNPDVFEKSSGTADEYGYMGIFNLTGWPAAVVRAGTSKDGLPIGVQIVGQPFQDHKVLAVAEYLEKQLGGWQAPPM</sequence>
<dbReference type="PIRSF" id="PIRSF001221">
    <property type="entry name" value="Amidase_fungi"/>
    <property type="match status" value="1"/>
</dbReference>
<dbReference type="Pfam" id="PF01425">
    <property type="entry name" value="Amidase"/>
    <property type="match status" value="1"/>
</dbReference>
<evidence type="ECO:0000313" key="3">
    <source>
        <dbReference type="Proteomes" id="UP001236663"/>
    </source>
</evidence>
<dbReference type="Proteomes" id="UP001236663">
    <property type="component" value="Unassembled WGS sequence"/>
</dbReference>
<reference evidence="3" key="1">
    <citation type="journal article" date="2019" name="Int. J. Syst. Evol. Microbiol.">
        <title>The Global Catalogue of Microorganisms (GCM) 10K type strain sequencing project: providing services to taxonomists for standard genome sequencing and annotation.</title>
        <authorList>
            <consortium name="The Broad Institute Genomics Platform"/>
            <consortium name="The Broad Institute Genome Sequencing Center for Infectious Disease"/>
            <person name="Wu L."/>
            <person name="Ma J."/>
        </authorList>
    </citation>
    <scope>NUCLEOTIDE SEQUENCE [LARGE SCALE GENOMIC DNA]</scope>
    <source>
        <strain evidence="3">CECT 7706</strain>
    </source>
</reference>
<dbReference type="RefSeq" id="WP_163385440.1">
    <property type="nucleotide sequence ID" value="NZ_JAUFQS010000041.1"/>
</dbReference>
<dbReference type="InterPro" id="IPR036928">
    <property type="entry name" value="AS_sf"/>
</dbReference>